<proteinExistence type="predicted"/>
<feature type="transmembrane region" description="Helical" evidence="1">
    <location>
        <begin position="2467"/>
        <end position="2485"/>
    </location>
</feature>
<evidence type="ECO:0000313" key="3">
    <source>
        <dbReference type="Proteomes" id="UP000039865"/>
    </source>
</evidence>
<organism evidence="2 3">
    <name type="scientific">Stylonychia lemnae</name>
    <name type="common">Ciliate</name>
    <dbReference type="NCBI Taxonomy" id="5949"/>
    <lineage>
        <taxon>Eukaryota</taxon>
        <taxon>Sar</taxon>
        <taxon>Alveolata</taxon>
        <taxon>Ciliophora</taxon>
        <taxon>Intramacronucleata</taxon>
        <taxon>Spirotrichea</taxon>
        <taxon>Stichotrichia</taxon>
        <taxon>Sporadotrichida</taxon>
        <taxon>Oxytrichidae</taxon>
        <taxon>Stylonychinae</taxon>
        <taxon>Stylonychia</taxon>
    </lineage>
</organism>
<feature type="transmembrane region" description="Helical" evidence="1">
    <location>
        <begin position="2283"/>
        <end position="2305"/>
    </location>
</feature>
<protein>
    <recommendedName>
        <fullName evidence="4">Transmembrane protein</fullName>
    </recommendedName>
</protein>
<name>A0A078AUK1_STYLE</name>
<keyword evidence="1" id="KW-0472">Membrane</keyword>
<dbReference type="PANTHER" id="PTHR11319">
    <property type="entry name" value="G PROTEIN-COUPLED RECEPTOR-RELATED"/>
    <property type="match status" value="1"/>
</dbReference>
<gene>
    <name evidence="2" type="primary">Contig15331.g16343</name>
    <name evidence="2" type="ORF">STYLEM_15171</name>
</gene>
<feature type="transmembrane region" description="Helical" evidence="1">
    <location>
        <begin position="2405"/>
        <end position="2431"/>
    </location>
</feature>
<evidence type="ECO:0000256" key="1">
    <source>
        <dbReference type="SAM" id="Phobius"/>
    </source>
</evidence>
<accession>A0A078AUK1</accession>
<dbReference type="OrthoDB" id="5970941at2759"/>
<dbReference type="EMBL" id="CCKQ01014325">
    <property type="protein sequence ID" value="CDW86080.1"/>
    <property type="molecule type" value="Genomic_DNA"/>
</dbReference>
<sequence length="2839" mass="320019">MITDSKFEGISSQNPGKLSILVALEQANVVINNSKFQKLGVVGNYNGGIFLFQGKSADLKIQNNTYFESVQTMSQGGIVYYETDYCNLTIQNSQIQHVYWNSNGGGIVYMKGLYNQVNLQNVKIYYQQQEYQMIAAEQMFLNMIQLNQSGLLQLNGEIQQIEFDQLYFQNSTQVSGPLYGGVIYSSSATTNFTLNCKNSTFNQVSSSSLGSFLYIDPLATPNISIKLVGNNFSIGQLEVGYEKYYLEMKSLNNNLLSENGYLVGGLFYIQNGFGALYSQENNFKAITTTRLTSVFHLPKNIRIYDKKSFYFQCESENGIFLCNNCTLVLDEIRVINWQGKIGGLINMIDQANVFIVNSVFMYGQVTNKGGAIYANGVGSSYIKIINTSISNVESQQDGGLIYSENPDLMIKLDNVTLKQILAKNFGGIIYAKQSQNIQISNSQCTLLQSGNTQGNMIYSEHQGLTVQLDNNYFEGQNKQQYEKILSQITSYSGIYMTSLITLVNAKRVTTFNNTFKNFYVATSGSVYSIEDTEEFIDQASTYNFLAAINGGVFQMSNVSQILLRDQIFLNSTAVNGGILQLIDNYNTTILNGTFNSVRANQDGGLINIINLNNLYSKSFLVISGYNLSEFQNFRSYGNGALIYADDSSIEISISYYKASNFKASKNGGFIFIEQASSVFIKNVQAQVIQALVSGSVLFSKYKNLKIKVQNSTFIQSFDDGYNKTQIKQNFTNNLYDPAIYTGGAFYFQDTNSVIEISNITVQNFHNVYQGGAFYLENSSLQDIGSNYTKNFALQGGFVYCKNCSILTFTSKFDNQSAIQGGVIYSSLKSRIEFQQSSFNNTYVVSAGGFLYTDSGPIQMPADIQNSSSIIILNGTTLIANFQSDGYSAGFDLNNPLFDIVMNFSMITISNLQSVYDGNVFYIKSANRVIIDGMIARNVRSSLGQGSFLWSNNSNTQIIIKNSEINCQNNSQKAIERNYFAQNLLLRGSAISFQNSNIPLISEKNNFKYCENVYQGGIFKLIKSELQDLNSNYSFSSAQQGGAIYCQKCRLNITNSNFTNQLAQEGSAFYIQEYDSSLQNALGKKLRFNNQEQLISKFDTSDKCGGTILFNEDYYSPKSLRFLVSEVVAKNLSSETYGAFICSYQGLLQLEIDRINVTQSKASKQGGIFHIFNIDTLKIKNSYFANFDGGVQGSFLSTDYYGVMLTLELINNTLIELKHSLIYDKWSFLDTSSGMMYLNFPWFVNSINNSYSDVLYVNECGVFKMTRGNFYEEGSTYTNIIVLQQGGVMCSQFSTITVYNATYYQVYGSDGGAYDIDGLNSQLKVYHSSFTKISMSNAGGIARFRQSVLLFGAKPMDQIFTNCTFTNIQTMSKGSGFYIDGYIMANLQLISCQFNQFSGTLSGIFHINGNSGGQIQLSSDKRYGQTIIRDFFVEYQVAEESSSLYYSNSQSFSLQMTDVLIECQPLAQNGYVLKKNKVFASIIKMKKSQRGIISERNIFMNCQNVSEGSIFSLTSTQLIDKNSEYYNNSAQQGGILACTNCTVSFTNSSFHHNKAESGGLFILYENYDIGLNNTQIWENSASKKGGIFFVNQIVEPSIGKNKIVIIDCYDCSSSNEGGLFKLSKVSYFYDYNSKYQMNSAVFGGVIHSSQSNVYLNETQFQDNQANRGGCIELSYDSYLFMNKVTFKNNQAYSSAGVIFIQSRSYFDAFNTIFSSNKANDSSNKGSFLFISLDVKLYIENSSFMRGFAIYGGALFISGDSEIIISRSIFIDNQVVERGGAIYADGFSTLNITQKSTLTNNLAFYGDDIHISNSNGIFCLDEVTIENPNAKSSIIVNDAQVYFFNVIMKNIGIKQQIKSQGSGLACFNCLKINIISSLFENLHGSLGGALYLNQIDLRKTDNVQGNNYFMKDVIFKNSKAYAGGAIYMDNLQILFLDNCTFINNQALTIDDSNYKSQNGSGGAIYYDCNQQLLKCSFTILNQNKFEGNIASVQGGAIHWTNIEPELSEDTNFENNLSYLYGNNISCFAQNIVRISQSDYDTIIQAFSTVQSNRLLKSSKASISYKLEEFSITADSTNKIRLIINATNTLNDKYPPIIEGDSTFYLQYGLTEIKDVAFAGTPGENYSVLFLTEAIDKTKRNNINYMNQRGIDQIDFKIDIQLRECKIGEQFTSSGKCVQCPSGLSFSLIKMQEPGSCQVCPTQKAICNGGTFMGPKPGYWRKDNKTSNFLRCINDNSCLGMIPPEYDLKGTCLIGYQGILCQDCIVGYSRVQNQQCSKCPQPHFNILRLLSVFLLSVFIVLFLIRSTLNGAKDKRNITSVYLKILMNHLQIIVLTAQFEFQWPQRVLDFYDGVKPVAQSSYQILSIDCFLDMRAASENSCNFRCMDIDSDQRIEEDLEVVCWSDFHNFISYFIAAPSILVWGIGIPFFALVILFKHRFMLEQNALRERYDWLKNEPELKNFLILTEDEKMFFFSVILISNLLFFMHWLNKMFKENLKASLINLGFKMRVRIFMMNSIEELYLSGKLILNKKSVEKLQLIFHPDHVLKQLNQGGSQDFIDSSNSGLYGSFVKLQERQKLRKERKLKMAKILNETSIEQELLVNDLKQGEKGISFLSNKETSKNIQNDSMEMNFNNALTQDKLNEDTRYIDITQFNDSYDKPLLQNNQSTPRIVFQKNSIEFETDQEEEKQEIQNGKSVKRICQDRNEHITQDDTKKSQLNHKKSLFNNQSKMVGEMQNLNFYLLQKSFDNQSQIQDDDMLKSLGSRGDIQKFKSQKIENDEQDIIIRPKRIISKKPKEFVNKALNNYLEKLITIIACPIVLVLRVKDQESLVKRVKVIVQEIL</sequence>
<keyword evidence="1" id="KW-1133">Transmembrane helix</keyword>
<dbReference type="InParanoid" id="A0A078AUK1"/>
<keyword evidence="3" id="KW-1185">Reference proteome</keyword>
<dbReference type="Proteomes" id="UP000039865">
    <property type="component" value="Unassembled WGS sequence"/>
</dbReference>
<reference evidence="2 3" key="1">
    <citation type="submission" date="2014-06" db="EMBL/GenBank/DDBJ databases">
        <authorList>
            <person name="Swart Estienne"/>
        </authorList>
    </citation>
    <scope>NUCLEOTIDE SEQUENCE [LARGE SCALE GENOMIC DNA]</scope>
    <source>
        <strain evidence="2 3">130c</strain>
    </source>
</reference>
<evidence type="ECO:0008006" key="4">
    <source>
        <dbReference type="Google" id="ProtNLM"/>
    </source>
</evidence>
<keyword evidence="1" id="KW-0812">Transmembrane</keyword>
<feature type="transmembrane region" description="Helical" evidence="1">
    <location>
        <begin position="2317"/>
        <end position="2335"/>
    </location>
</feature>
<dbReference type="SUPFAM" id="SSF51126">
    <property type="entry name" value="Pectin lyase-like"/>
    <property type="match status" value="2"/>
</dbReference>
<dbReference type="InterPro" id="IPR011050">
    <property type="entry name" value="Pectin_lyase_fold/virulence"/>
</dbReference>
<evidence type="ECO:0000313" key="2">
    <source>
        <dbReference type="EMBL" id="CDW86080.1"/>
    </source>
</evidence>
<dbReference type="PANTHER" id="PTHR11319:SF35">
    <property type="entry name" value="OUTER MEMBRANE PROTEIN PMPC-RELATED"/>
    <property type="match status" value="1"/>
</dbReference>